<accession>A0AAW1LW16</accession>
<dbReference type="GO" id="GO:0003677">
    <property type="term" value="F:DNA binding"/>
    <property type="evidence" value="ECO:0007669"/>
    <property type="project" value="UniProtKB-KW"/>
</dbReference>
<feature type="transmembrane region" description="Helical" evidence="3">
    <location>
        <begin position="207"/>
        <end position="229"/>
    </location>
</feature>
<dbReference type="AlphaFoldDB" id="A0AAW1LW16"/>
<keyword evidence="3" id="KW-1133">Transmembrane helix</keyword>
<evidence type="ECO:0000256" key="1">
    <source>
        <dbReference type="ARBA" id="ARBA00004123"/>
    </source>
</evidence>
<feature type="region of interest" description="Disordered" evidence="2">
    <location>
        <begin position="1"/>
        <end position="41"/>
    </location>
</feature>
<name>A0AAW1LW16_POPJA</name>
<protein>
    <submittedName>
        <fullName evidence="5">CENP-B N-terminal DNA-binding domain</fullName>
    </submittedName>
</protein>
<keyword evidence="6" id="KW-1185">Reference proteome</keyword>
<keyword evidence="3" id="KW-0812">Transmembrane</keyword>
<dbReference type="Pfam" id="PF05225">
    <property type="entry name" value="HTH_psq"/>
    <property type="match status" value="1"/>
</dbReference>
<dbReference type="GO" id="GO:0005634">
    <property type="term" value="C:nucleus"/>
    <property type="evidence" value="ECO:0007669"/>
    <property type="project" value="UniProtKB-SubCell"/>
</dbReference>
<evidence type="ECO:0000313" key="6">
    <source>
        <dbReference type="Proteomes" id="UP001458880"/>
    </source>
</evidence>
<proteinExistence type="predicted"/>
<feature type="domain" description="HTH psq-type" evidence="4">
    <location>
        <begin position="44"/>
        <end position="81"/>
    </location>
</feature>
<dbReference type="SUPFAM" id="SSF46689">
    <property type="entry name" value="Homeodomain-like"/>
    <property type="match status" value="1"/>
</dbReference>
<evidence type="ECO:0000256" key="2">
    <source>
        <dbReference type="SAM" id="MobiDB-lite"/>
    </source>
</evidence>
<keyword evidence="3" id="KW-0472">Membrane</keyword>
<feature type="compositionally biased region" description="Polar residues" evidence="2">
    <location>
        <begin position="1"/>
        <end position="12"/>
    </location>
</feature>
<evidence type="ECO:0000313" key="5">
    <source>
        <dbReference type="EMBL" id="KAK9738270.1"/>
    </source>
</evidence>
<dbReference type="InterPro" id="IPR009057">
    <property type="entry name" value="Homeodomain-like_sf"/>
</dbReference>
<sequence>MKVKAQSQQNSDFLLPPAPPVPSTKGARTIGMSRTGKKHKTWNPDQMKLAIRGVREKEMGYLKASKVFDVPKSSLEDYVKQFDKTPEQLVAAPIGRRPVLSLEMEEDLVSYCLGSLNVTQFLLLENRRASQKLESKALLQKILINFLTFWNQQWKKLIIIPEKINYNPSRLYNVDESGITTVQSKNSRVITLKGKKQVGTVTAAERGALVTVVFCMNAVGGFVPPLFVFPRKNMKAELLD</sequence>
<reference evidence="5 6" key="1">
    <citation type="journal article" date="2024" name="BMC Genomics">
        <title>De novo assembly and annotation of Popillia japonica's genome with initial clues to its potential as an invasive pest.</title>
        <authorList>
            <person name="Cucini C."/>
            <person name="Boschi S."/>
            <person name="Funari R."/>
            <person name="Cardaioli E."/>
            <person name="Iannotti N."/>
            <person name="Marturano G."/>
            <person name="Paoli F."/>
            <person name="Bruttini M."/>
            <person name="Carapelli A."/>
            <person name="Frati F."/>
            <person name="Nardi F."/>
        </authorList>
    </citation>
    <scope>NUCLEOTIDE SEQUENCE [LARGE SCALE GENOMIC DNA]</scope>
    <source>
        <strain evidence="5">DMR45628</strain>
    </source>
</reference>
<organism evidence="5 6">
    <name type="scientific">Popillia japonica</name>
    <name type="common">Japanese beetle</name>
    <dbReference type="NCBI Taxonomy" id="7064"/>
    <lineage>
        <taxon>Eukaryota</taxon>
        <taxon>Metazoa</taxon>
        <taxon>Ecdysozoa</taxon>
        <taxon>Arthropoda</taxon>
        <taxon>Hexapoda</taxon>
        <taxon>Insecta</taxon>
        <taxon>Pterygota</taxon>
        <taxon>Neoptera</taxon>
        <taxon>Endopterygota</taxon>
        <taxon>Coleoptera</taxon>
        <taxon>Polyphaga</taxon>
        <taxon>Scarabaeiformia</taxon>
        <taxon>Scarabaeidae</taxon>
        <taxon>Rutelinae</taxon>
        <taxon>Popillia</taxon>
    </lineage>
</organism>
<evidence type="ECO:0000259" key="4">
    <source>
        <dbReference type="Pfam" id="PF05225"/>
    </source>
</evidence>
<dbReference type="InterPro" id="IPR007889">
    <property type="entry name" value="HTH_Psq"/>
</dbReference>
<comment type="caution">
    <text evidence="5">The sequence shown here is derived from an EMBL/GenBank/DDBJ whole genome shotgun (WGS) entry which is preliminary data.</text>
</comment>
<dbReference type="Proteomes" id="UP001458880">
    <property type="component" value="Unassembled WGS sequence"/>
</dbReference>
<dbReference type="EMBL" id="JASPKY010000088">
    <property type="protein sequence ID" value="KAK9738270.1"/>
    <property type="molecule type" value="Genomic_DNA"/>
</dbReference>
<evidence type="ECO:0000256" key="3">
    <source>
        <dbReference type="SAM" id="Phobius"/>
    </source>
</evidence>
<dbReference type="Gene3D" id="1.10.10.60">
    <property type="entry name" value="Homeodomain-like"/>
    <property type="match status" value="1"/>
</dbReference>
<keyword evidence="5" id="KW-0238">DNA-binding</keyword>
<comment type="subcellular location">
    <subcellularLocation>
        <location evidence="1">Nucleus</location>
    </subcellularLocation>
</comment>
<gene>
    <name evidence="5" type="ORF">QE152_g9970</name>
</gene>